<gene>
    <name evidence="1" type="ORF">OtV5_114c</name>
</gene>
<proteinExistence type="predicted"/>
<name>A9YW22_9PHYC</name>
<evidence type="ECO:0000313" key="2">
    <source>
        <dbReference type="Proteomes" id="UP000203890"/>
    </source>
</evidence>
<reference evidence="1 2" key="1">
    <citation type="journal article" date="2008" name="PLoS ONE">
        <title>Life-cycle and genome of OtV5, a large DNA virus of the pelagic marine unicellular green alga Ostreococcus tauri.</title>
        <authorList>
            <person name="Derelle E."/>
            <person name="Ferraz C."/>
            <person name="Escande M.L."/>
            <person name="Eychenie S."/>
            <person name="Cooke R."/>
            <person name="Piganeau G."/>
            <person name="Desdevises Y."/>
            <person name="Bellec L."/>
            <person name="Moreau H."/>
            <person name="Grimsley N."/>
        </authorList>
    </citation>
    <scope>NUCLEOTIDE SEQUENCE [LARGE SCALE GENOMIC DNA]</scope>
    <source>
        <strain evidence="1 2">OtV5</strain>
    </source>
</reference>
<evidence type="ECO:0000313" key="1">
    <source>
        <dbReference type="EMBL" id="ABY27905.2"/>
    </source>
</evidence>
<dbReference type="GeneID" id="5845745"/>
<dbReference type="RefSeq" id="YP_001648201.2">
    <property type="nucleotide sequence ID" value="NC_010191.2"/>
</dbReference>
<keyword evidence="2" id="KW-1185">Reference proteome</keyword>
<sequence length="204" mass="23689">MHNQRLKDLLNRGNVNHKKEIIRCETLKDVHIYCKLENISGQISGSLIEDYIINNCNYLTKVKSSECKGDCRLNDKYNVEIKASLGGHTHKKFNYVQIRPGHNIDYYLFTAYYISNENVNSDGELYIFLINKESMRNIIADYGQYAHGTVKENGRICTENIKEDKEYALRVSYGSSLWEKLCEYRLTSSDFPIEFCRAVSSLNE</sequence>
<protein>
    <submittedName>
        <fullName evidence="1">Uncharacterized protein</fullName>
    </submittedName>
</protein>
<dbReference type="OrthoDB" id="38890at10239"/>
<accession>A9YW22</accession>
<dbReference type="KEGG" id="vg:5845745"/>
<dbReference type="EMBL" id="EU304328">
    <property type="protein sequence ID" value="ABY27905.2"/>
    <property type="molecule type" value="Genomic_DNA"/>
</dbReference>
<dbReference type="Proteomes" id="UP000203890">
    <property type="component" value="Segment"/>
</dbReference>
<organism evidence="1 2">
    <name type="scientific">Ostreococcus tauri virus OtV5</name>
    <dbReference type="NCBI Taxonomy" id="1785753"/>
    <lineage>
        <taxon>Viruses</taxon>
        <taxon>Varidnaviria</taxon>
        <taxon>Bamfordvirae</taxon>
        <taxon>Nucleocytoviricota</taxon>
        <taxon>Megaviricetes</taxon>
        <taxon>Algavirales</taxon>
        <taxon>Phycodnaviridae</taxon>
        <taxon>Prasinovirus</taxon>
        <taxon>Prasinovirus ostreotauri</taxon>
    </lineage>
</organism>